<dbReference type="SUPFAM" id="SSF51445">
    <property type="entry name" value="(Trans)glycosidases"/>
    <property type="match status" value="1"/>
</dbReference>
<keyword evidence="5" id="KW-1185">Reference proteome</keyword>
<dbReference type="Pfam" id="PF02638">
    <property type="entry name" value="GHL10"/>
    <property type="match status" value="1"/>
</dbReference>
<organism evidence="4 5">
    <name type="scientific">Agathobaculum hominis</name>
    <dbReference type="NCBI Taxonomy" id="2763014"/>
    <lineage>
        <taxon>Bacteria</taxon>
        <taxon>Bacillati</taxon>
        <taxon>Bacillota</taxon>
        <taxon>Clostridia</taxon>
        <taxon>Eubacteriales</taxon>
        <taxon>Butyricicoccaceae</taxon>
        <taxon>Agathobaculum</taxon>
    </lineage>
</organism>
<evidence type="ECO:0000256" key="2">
    <source>
        <dbReference type="SAM" id="SignalP"/>
    </source>
</evidence>
<dbReference type="Proteomes" id="UP000641741">
    <property type="component" value="Unassembled WGS sequence"/>
</dbReference>
<protein>
    <submittedName>
        <fullName evidence="4">Family 10 glycosylhydrolase</fullName>
    </submittedName>
</protein>
<dbReference type="Gene3D" id="3.20.20.80">
    <property type="entry name" value="Glycosidases"/>
    <property type="match status" value="1"/>
</dbReference>
<feature type="signal peptide" evidence="2">
    <location>
        <begin position="1"/>
        <end position="22"/>
    </location>
</feature>
<feature type="chain" id="PRO_5046697977" evidence="2">
    <location>
        <begin position="23"/>
        <end position="429"/>
    </location>
</feature>
<gene>
    <name evidence="4" type="ORF">H8S02_04480</name>
</gene>
<name>A0ABR7GLL4_9FIRM</name>
<evidence type="ECO:0000256" key="1">
    <source>
        <dbReference type="ARBA" id="ARBA00022729"/>
    </source>
</evidence>
<dbReference type="InterPro" id="IPR017853">
    <property type="entry name" value="GH"/>
</dbReference>
<accession>A0ABR7GLL4</accession>
<feature type="domain" description="Glycosyl hydrolase-like 10" evidence="3">
    <location>
        <begin position="29"/>
        <end position="343"/>
    </location>
</feature>
<proteinExistence type="predicted"/>
<comment type="caution">
    <text evidence="4">The sequence shown here is derived from an EMBL/GenBank/DDBJ whole genome shotgun (WGS) entry which is preliminary data.</text>
</comment>
<reference evidence="4 5" key="1">
    <citation type="submission" date="2020-08" db="EMBL/GenBank/DDBJ databases">
        <title>Genome public.</title>
        <authorList>
            <person name="Liu C."/>
            <person name="Sun Q."/>
        </authorList>
    </citation>
    <scope>NUCLEOTIDE SEQUENCE [LARGE SCALE GENOMIC DNA]</scope>
    <source>
        <strain evidence="4 5">M2</strain>
    </source>
</reference>
<evidence type="ECO:0000259" key="3">
    <source>
        <dbReference type="Pfam" id="PF02638"/>
    </source>
</evidence>
<keyword evidence="1 2" id="KW-0732">Signal</keyword>
<dbReference type="PANTHER" id="PTHR43405">
    <property type="entry name" value="GLYCOSYL HYDROLASE DIGH"/>
    <property type="match status" value="1"/>
</dbReference>
<dbReference type="EMBL" id="JACOPK010000003">
    <property type="protein sequence ID" value="MBC5695204.1"/>
    <property type="molecule type" value="Genomic_DNA"/>
</dbReference>
<dbReference type="InterPro" id="IPR003790">
    <property type="entry name" value="GHL10"/>
</dbReference>
<dbReference type="PANTHER" id="PTHR43405:SF1">
    <property type="entry name" value="GLYCOSYL HYDROLASE DIGH"/>
    <property type="match status" value="1"/>
</dbReference>
<evidence type="ECO:0000313" key="4">
    <source>
        <dbReference type="EMBL" id="MBC5695204.1"/>
    </source>
</evidence>
<evidence type="ECO:0000313" key="5">
    <source>
        <dbReference type="Proteomes" id="UP000641741"/>
    </source>
</evidence>
<dbReference type="RefSeq" id="WP_186969487.1">
    <property type="nucleotide sequence ID" value="NZ_JACOPK010000003.1"/>
</dbReference>
<dbReference type="InterPro" id="IPR052177">
    <property type="entry name" value="Divisome_Glycosyl_Hydrolase"/>
</dbReference>
<sequence length="429" mass="47339">MLKRRILSILLVLAMLVPFAGAAQTAQDNMRGVWVASVANIDYPSSAGMTAQALAAEADTMLDNIAAMGLNTVFLQVRPSADALYRSGLFPQSRYVSGNCGASPDGDFDVLAYWVEGAHERGLQLHAWINPYRITRNGKEELDALPESSPARQHPEWVVEYDGNYYFNPGLPAVQQLVVDGAAEIVRNYDVDGIHLDDYFYPGTDFNDAETFARYGADFNSIDDWRRDNVNTLIASLDETLHTLDPELSFGVSPAGIWANKSENSRGSDTHGQSSYSELYCDSLEWIRRGTVDYICPQLYWAIGYKAADFETLVRWWQKAVSTSDVALYIGLGAYRSAEAQEGDVWYGTAELERQLALLDDSIDIQGEVYFSYASLERVAGCPAMLTAHYKAKDAGHPAPPSTNEPDGCTQQQVTLLNMLSTLIASLFA</sequence>